<organism evidence="1 2">
    <name type="scientific">Klebsiella michiganensis</name>
    <dbReference type="NCBI Taxonomy" id="1134687"/>
    <lineage>
        <taxon>Bacteria</taxon>
        <taxon>Pseudomonadati</taxon>
        <taxon>Pseudomonadota</taxon>
        <taxon>Gammaproteobacteria</taxon>
        <taxon>Enterobacterales</taxon>
        <taxon>Enterobacteriaceae</taxon>
        <taxon>Klebsiella/Raoultella group</taxon>
        <taxon>Klebsiella</taxon>
    </lineage>
</organism>
<dbReference type="RefSeq" id="WP_162122780.1">
    <property type="nucleotide sequence ID" value="NZ_CP048110.1"/>
</dbReference>
<name>A0A6P1V674_9ENTR</name>
<evidence type="ECO:0000313" key="2">
    <source>
        <dbReference type="Proteomes" id="UP000464389"/>
    </source>
</evidence>
<accession>A0A6P1V674</accession>
<keyword evidence="1" id="KW-0614">Plasmid</keyword>
<evidence type="ECO:0000313" key="1">
    <source>
        <dbReference type="EMBL" id="QHS50004.1"/>
    </source>
</evidence>
<protein>
    <submittedName>
        <fullName evidence="1">Uncharacterized protein</fullName>
    </submittedName>
</protein>
<reference evidence="1 2" key="1">
    <citation type="submission" date="2020-01" db="EMBL/GenBank/DDBJ databases">
        <title>Bactrocera dorsalis gut bacteria genome.</title>
        <authorList>
            <person name="Zhang H."/>
            <person name="Cai Z."/>
        </authorList>
    </citation>
    <scope>NUCLEOTIDE SEQUENCE [LARGE SCALE GENOMIC DNA]</scope>
    <source>
        <strain evidence="1 2">BD177</strain>
        <plasmid evidence="1 2">unnamed2</plasmid>
    </source>
</reference>
<dbReference type="EMBL" id="CP048110">
    <property type="protein sequence ID" value="QHS50004.1"/>
    <property type="molecule type" value="Genomic_DNA"/>
</dbReference>
<geneLocation type="plasmid" evidence="1">
    <name>unnamed2</name>
</geneLocation>
<dbReference type="AlphaFoldDB" id="A0A6P1V674"/>
<gene>
    <name evidence="1" type="ORF">GW952_30770</name>
</gene>
<dbReference type="Proteomes" id="UP000464389">
    <property type="component" value="Plasmid unnamed2"/>
</dbReference>
<proteinExistence type="predicted"/>
<sequence>MIVAVKAERDAQGYWMHPALMRSCCHTMAELMHWLRVQKLECFVMTMRDEETDAFSAGWHGGPPDASMWALVPPPGEGWFLGSVHPRENGPECYWFRQTTTG</sequence>